<comment type="caution">
    <text evidence="4">The sequence shown here is derived from an EMBL/GenBank/DDBJ whole genome shotgun (WGS) entry which is preliminary data.</text>
</comment>
<accession>A0AAW2ID58</accession>
<feature type="domain" description="BTB" evidence="3">
    <location>
        <begin position="34"/>
        <end position="99"/>
    </location>
</feature>
<dbReference type="InterPro" id="IPR011333">
    <property type="entry name" value="SKP1/BTB/POZ_sf"/>
</dbReference>
<dbReference type="PROSITE" id="PS50097">
    <property type="entry name" value="BTB"/>
    <property type="match status" value="1"/>
</dbReference>
<dbReference type="SUPFAM" id="SSF54695">
    <property type="entry name" value="POZ domain"/>
    <property type="match status" value="1"/>
</dbReference>
<keyword evidence="2" id="KW-0539">Nucleus</keyword>
<gene>
    <name evidence="4" type="ORF">PYX00_001649</name>
</gene>
<evidence type="ECO:0000256" key="1">
    <source>
        <dbReference type="ARBA" id="ARBA00004123"/>
    </source>
</evidence>
<evidence type="ECO:0000313" key="4">
    <source>
        <dbReference type="EMBL" id="KAL0280317.1"/>
    </source>
</evidence>
<dbReference type="GO" id="GO:0005634">
    <property type="term" value="C:nucleus"/>
    <property type="evidence" value="ECO:0007669"/>
    <property type="project" value="UniProtKB-SubCell"/>
</dbReference>
<proteinExistence type="predicted"/>
<evidence type="ECO:0000259" key="3">
    <source>
        <dbReference type="PROSITE" id="PS50097"/>
    </source>
</evidence>
<dbReference type="PANTHER" id="PTHR23110">
    <property type="entry name" value="BTB DOMAIN TRANSCRIPTION FACTOR"/>
    <property type="match status" value="1"/>
</dbReference>
<dbReference type="Pfam" id="PF00651">
    <property type="entry name" value="BTB"/>
    <property type="match status" value="1"/>
</dbReference>
<dbReference type="CDD" id="cd18315">
    <property type="entry name" value="BTB_POZ_BAB-like"/>
    <property type="match status" value="1"/>
</dbReference>
<name>A0AAW2ID58_9NEOP</name>
<dbReference type="InterPro" id="IPR000210">
    <property type="entry name" value="BTB/POZ_dom"/>
</dbReference>
<protein>
    <recommendedName>
        <fullName evidence="3">BTB domain-containing protein</fullName>
    </recommendedName>
</protein>
<dbReference type="InterPro" id="IPR051095">
    <property type="entry name" value="Dros_DevTransReg"/>
</dbReference>
<organism evidence="4">
    <name type="scientific">Menopon gallinae</name>
    <name type="common">poultry shaft louse</name>
    <dbReference type="NCBI Taxonomy" id="328185"/>
    <lineage>
        <taxon>Eukaryota</taxon>
        <taxon>Metazoa</taxon>
        <taxon>Ecdysozoa</taxon>
        <taxon>Arthropoda</taxon>
        <taxon>Hexapoda</taxon>
        <taxon>Insecta</taxon>
        <taxon>Pterygota</taxon>
        <taxon>Neoptera</taxon>
        <taxon>Paraneoptera</taxon>
        <taxon>Psocodea</taxon>
        <taxon>Troctomorpha</taxon>
        <taxon>Phthiraptera</taxon>
        <taxon>Amblycera</taxon>
        <taxon>Menoponidae</taxon>
        <taxon>Menopon</taxon>
    </lineage>
</organism>
<comment type="subcellular location">
    <subcellularLocation>
        <location evidence="1">Nucleus</location>
    </subcellularLocation>
</comment>
<dbReference type="SMART" id="SM00225">
    <property type="entry name" value="BTB"/>
    <property type="match status" value="1"/>
</dbReference>
<dbReference type="Gene3D" id="3.30.710.10">
    <property type="entry name" value="Potassium Channel Kv1.1, Chain A"/>
    <property type="match status" value="1"/>
</dbReference>
<reference evidence="4" key="1">
    <citation type="journal article" date="2024" name="Gigascience">
        <title>Chromosome-level genome of the poultry shaft louse Menopon gallinae provides insight into the host-switching and adaptive evolution of parasitic lice.</title>
        <authorList>
            <person name="Xu Y."/>
            <person name="Ma L."/>
            <person name="Liu S."/>
            <person name="Liang Y."/>
            <person name="Liu Q."/>
            <person name="He Z."/>
            <person name="Tian L."/>
            <person name="Duan Y."/>
            <person name="Cai W."/>
            <person name="Li H."/>
            <person name="Song F."/>
        </authorList>
    </citation>
    <scope>NUCLEOTIDE SEQUENCE</scope>
    <source>
        <strain evidence="4">Cailab_2023a</strain>
    </source>
</reference>
<dbReference type="EMBL" id="JARGDH010000001">
    <property type="protein sequence ID" value="KAL0280317.1"/>
    <property type="molecule type" value="Genomic_DNA"/>
</dbReference>
<dbReference type="GO" id="GO:0006357">
    <property type="term" value="P:regulation of transcription by RNA polymerase II"/>
    <property type="evidence" value="ECO:0007669"/>
    <property type="project" value="TreeGrafter"/>
</dbReference>
<dbReference type="AlphaFoldDB" id="A0AAW2ID58"/>
<sequence length="139" mass="15635">MGTIDTEQVFLKWNNFENNLASGFVDLLQQEAMVDVTLAVEGKLVQAHKIVLSICSSYFRNMFQVNPCQHPIVILKDVGYQELTDMLDFMYRGEANVKQQDLPSFLRLAETLKVKGLAGGCSEVCPLLLCPGWGQFFIN</sequence>
<evidence type="ECO:0000256" key="2">
    <source>
        <dbReference type="ARBA" id="ARBA00023242"/>
    </source>
</evidence>
<dbReference type="PANTHER" id="PTHR23110:SF99">
    <property type="entry name" value="BROAD-COMPLEX CORE PROTEIN ISOFORM 6"/>
    <property type="match status" value="1"/>
</dbReference>